<feature type="chain" id="PRO_5046105733" description="Encoded protein" evidence="1">
    <location>
        <begin position="26"/>
        <end position="91"/>
    </location>
</feature>
<feature type="non-terminal residue" evidence="2">
    <location>
        <position position="1"/>
    </location>
</feature>
<evidence type="ECO:0000313" key="2">
    <source>
        <dbReference type="EMBL" id="KAF5840295.1"/>
    </source>
</evidence>
<dbReference type="EMBL" id="MU069518">
    <property type="protein sequence ID" value="KAF5840295.1"/>
    <property type="molecule type" value="Genomic_DNA"/>
</dbReference>
<name>A0ABQ7H0B2_DUNSA</name>
<evidence type="ECO:0000313" key="3">
    <source>
        <dbReference type="Proteomes" id="UP000815325"/>
    </source>
</evidence>
<reference evidence="2" key="1">
    <citation type="submission" date="2017-08" db="EMBL/GenBank/DDBJ databases">
        <authorList>
            <person name="Polle J.E."/>
            <person name="Barry K."/>
            <person name="Cushman J."/>
            <person name="Schmutz J."/>
            <person name="Tran D."/>
            <person name="Hathwaick L.T."/>
            <person name="Yim W.C."/>
            <person name="Jenkins J."/>
            <person name="Mckie-Krisberg Z.M."/>
            <person name="Prochnik S."/>
            <person name="Lindquist E."/>
            <person name="Dockter R.B."/>
            <person name="Adam C."/>
            <person name="Molina H."/>
            <person name="Bunkerborg J."/>
            <person name="Jin E."/>
            <person name="Buchheim M."/>
            <person name="Magnuson J."/>
        </authorList>
    </citation>
    <scope>NUCLEOTIDE SEQUENCE</scope>
    <source>
        <strain evidence="2">CCAP 19/18</strain>
    </source>
</reference>
<sequence>LWARPKHPKITACAWFCQIAELCMAFPNFAKLPNCGPGPSIQGLFPASGRHKQGDVTKIEVTLCIKYPKLTPFPRQRFNSNGNAGTKAGSL</sequence>
<keyword evidence="1" id="KW-0732">Signal</keyword>
<feature type="signal peptide" evidence="1">
    <location>
        <begin position="1"/>
        <end position="25"/>
    </location>
</feature>
<evidence type="ECO:0008006" key="4">
    <source>
        <dbReference type="Google" id="ProtNLM"/>
    </source>
</evidence>
<proteinExistence type="predicted"/>
<organism evidence="2 3">
    <name type="scientific">Dunaliella salina</name>
    <name type="common">Green alga</name>
    <name type="synonym">Protococcus salinus</name>
    <dbReference type="NCBI Taxonomy" id="3046"/>
    <lineage>
        <taxon>Eukaryota</taxon>
        <taxon>Viridiplantae</taxon>
        <taxon>Chlorophyta</taxon>
        <taxon>core chlorophytes</taxon>
        <taxon>Chlorophyceae</taxon>
        <taxon>CS clade</taxon>
        <taxon>Chlamydomonadales</taxon>
        <taxon>Dunaliellaceae</taxon>
        <taxon>Dunaliella</taxon>
    </lineage>
</organism>
<gene>
    <name evidence="2" type="ORF">DUNSADRAFT_17264</name>
</gene>
<accession>A0ABQ7H0B2</accession>
<evidence type="ECO:0000256" key="1">
    <source>
        <dbReference type="SAM" id="SignalP"/>
    </source>
</evidence>
<dbReference type="Proteomes" id="UP000815325">
    <property type="component" value="Unassembled WGS sequence"/>
</dbReference>
<comment type="caution">
    <text evidence="2">The sequence shown here is derived from an EMBL/GenBank/DDBJ whole genome shotgun (WGS) entry which is preliminary data.</text>
</comment>
<protein>
    <recommendedName>
        <fullName evidence="4">Encoded protein</fullName>
    </recommendedName>
</protein>
<keyword evidence="3" id="KW-1185">Reference proteome</keyword>